<dbReference type="AlphaFoldDB" id="A0A919GCM8"/>
<dbReference type="PROSITE" id="PS50043">
    <property type="entry name" value="HTH_LUXR_2"/>
    <property type="match status" value="1"/>
</dbReference>
<evidence type="ECO:0000256" key="4">
    <source>
        <dbReference type="SAM" id="MobiDB-lite"/>
    </source>
</evidence>
<evidence type="ECO:0000313" key="6">
    <source>
        <dbReference type="EMBL" id="GHH81723.1"/>
    </source>
</evidence>
<dbReference type="Gene3D" id="3.30.450.40">
    <property type="match status" value="1"/>
</dbReference>
<evidence type="ECO:0000256" key="2">
    <source>
        <dbReference type="ARBA" id="ARBA00023125"/>
    </source>
</evidence>
<evidence type="ECO:0000313" key="7">
    <source>
        <dbReference type="Proteomes" id="UP000617734"/>
    </source>
</evidence>
<name>A0A919GCM8_9ACTN</name>
<dbReference type="GeneID" id="95356785"/>
<keyword evidence="2" id="KW-0238">DNA-binding</keyword>
<dbReference type="InterPro" id="IPR016032">
    <property type="entry name" value="Sig_transdc_resp-reg_C-effctor"/>
</dbReference>
<dbReference type="PROSITE" id="PS00622">
    <property type="entry name" value="HTH_LUXR_1"/>
    <property type="match status" value="1"/>
</dbReference>
<reference evidence="6" key="1">
    <citation type="journal article" date="2014" name="Int. J. Syst. Evol. Microbiol.">
        <title>Complete genome sequence of Corynebacterium casei LMG S-19264T (=DSM 44701T), isolated from a smear-ripened cheese.</title>
        <authorList>
            <consortium name="US DOE Joint Genome Institute (JGI-PGF)"/>
            <person name="Walter F."/>
            <person name="Albersmeier A."/>
            <person name="Kalinowski J."/>
            <person name="Ruckert C."/>
        </authorList>
    </citation>
    <scope>NUCLEOTIDE SEQUENCE</scope>
    <source>
        <strain evidence="6">JCM 4646</strain>
    </source>
</reference>
<feature type="region of interest" description="Disordered" evidence="4">
    <location>
        <begin position="46"/>
        <end position="78"/>
    </location>
</feature>
<dbReference type="GO" id="GO:0006355">
    <property type="term" value="P:regulation of DNA-templated transcription"/>
    <property type="evidence" value="ECO:0007669"/>
    <property type="project" value="InterPro"/>
</dbReference>
<dbReference type="PRINTS" id="PR00038">
    <property type="entry name" value="HTHLUXR"/>
</dbReference>
<feature type="compositionally biased region" description="Low complexity" evidence="4">
    <location>
        <begin position="57"/>
        <end position="69"/>
    </location>
</feature>
<dbReference type="InterPro" id="IPR000792">
    <property type="entry name" value="Tscrpt_reg_LuxR_C"/>
</dbReference>
<dbReference type="RefSeq" id="WP_190214492.1">
    <property type="nucleotide sequence ID" value="NZ_BNBO01000054.1"/>
</dbReference>
<organism evidence="6 7">
    <name type="scientific">Kitasatospora indigofera</name>
    <dbReference type="NCBI Taxonomy" id="67307"/>
    <lineage>
        <taxon>Bacteria</taxon>
        <taxon>Bacillati</taxon>
        <taxon>Actinomycetota</taxon>
        <taxon>Actinomycetes</taxon>
        <taxon>Kitasatosporales</taxon>
        <taxon>Streptomycetaceae</taxon>
        <taxon>Kitasatospora</taxon>
    </lineage>
</organism>
<accession>A0A919GCM8</accession>
<evidence type="ECO:0000256" key="1">
    <source>
        <dbReference type="ARBA" id="ARBA00023015"/>
    </source>
</evidence>
<sequence length="299" mass="30190">MTRAADTPARAADGLDARAAELVRSAVLADLARRVVADCGVDVGLVGVPDRPGPRPGDGTAPGAAAAAPPAAPEPGGGPAGMVLRHWSGTRAGLLHDLVVPSGTGLGGRALAERAPTWVPDYRAATTISHEHDAAVDAEDLYAMLTVPLLHDGAVHGVVYAALRAVVPFGDVRIGAVADLAATATRALAGAAAWAGPSGRPPAPRPRPRSGGPAPHRPPAGRPADGQPAGGGRPPAGLTPREHEVLRWAATGRTNPEIAAELGLTCNTVTGYLKSAMHKLGVRNRVELALTARESGLLG</sequence>
<dbReference type="Pfam" id="PF00196">
    <property type="entry name" value="GerE"/>
    <property type="match status" value="1"/>
</dbReference>
<dbReference type="InterPro" id="IPR036388">
    <property type="entry name" value="WH-like_DNA-bd_sf"/>
</dbReference>
<feature type="region of interest" description="Disordered" evidence="4">
    <location>
        <begin position="192"/>
        <end position="239"/>
    </location>
</feature>
<dbReference type="SUPFAM" id="SSF55781">
    <property type="entry name" value="GAF domain-like"/>
    <property type="match status" value="1"/>
</dbReference>
<keyword evidence="1" id="KW-0805">Transcription regulation</keyword>
<dbReference type="InterPro" id="IPR003018">
    <property type="entry name" value="GAF"/>
</dbReference>
<feature type="domain" description="HTH luxR-type" evidence="5">
    <location>
        <begin position="231"/>
        <end position="296"/>
    </location>
</feature>
<keyword evidence="7" id="KW-1185">Reference proteome</keyword>
<dbReference type="PANTHER" id="PTHR44688">
    <property type="entry name" value="DNA-BINDING TRANSCRIPTIONAL ACTIVATOR DEVR_DOSR"/>
    <property type="match status" value="1"/>
</dbReference>
<protein>
    <recommendedName>
        <fullName evidence="5">HTH luxR-type domain-containing protein</fullName>
    </recommendedName>
</protein>
<reference evidence="6" key="2">
    <citation type="submission" date="2020-09" db="EMBL/GenBank/DDBJ databases">
        <authorList>
            <person name="Sun Q."/>
            <person name="Ohkuma M."/>
        </authorList>
    </citation>
    <scope>NUCLEOTIDE SEQUENCE</scope>
    <source>
        <strain evidence="6">JCM 4646</strain>
    </source>
</reference>
<proteinExistence type="predicted"/>
<dbReference type="Proteomes" id="UP000617734">
    <property type="component" value="Unassembled WGS sequence"/>
</dbReference>
<dbReference type="EMBL" id="BNBO01000054">
    <property type="protein sequence ID" value="GHH81723.1"/>
    <property type="molecule type" value="Genomic_DNA"/>
</dbReference>
<dbReference type="Gene3D" id="1.10.10.10">
    <property type="entry name" value="Winged helix-like DNA-binding domain superfamily/Winged helix DNA-binding domain"/>
    <property type="match status" value="1"/>
</dbReference>
<dbReference type="InterPro" id="IPR029016">
    <property type="entry name" value="GAF-like_dom_sf"/>
</dbReference>
<dbReference type="GO" id="GO:0003677">
    <property type="term" value="F:DNA binding"/>
    <property type="evidence" value="ECO:0007669"/>
    <property type="project" value="UniProtKB-KW"/>
</dbReference>
<evidence type="ECO:0000256" key="3">
    <source>
        <dbReference type="ARBA" id="ARBA00023163"/>
    </source>
</evidence>
<dbReference type="SMART" id="SM00421">
    <property type="entry name" value="HTH_LUXR"/>
    <property type="match status" value="1"/>
</dbReference>
<dbReference type="Pfam" id="PF13185">
    <property type="entry name" value="GAF_2"/>
    <property type="match status" value="1"/>
</dbReference>
<dbReference type="PANTHER" id="PTHR44688:SF16">
    <property type="entry name" value="DNA-BINDING TRANSCRIPTIONAL ACTIVATOR DEVR_DOSR"/>
    <property type="match status" value="1"/>
</dbReference>
<dbReference type="SUPFAM" id="SSF46894">
    <property type="entry name" value="C-terminal effector domain of the bipartite response regulators"/>
    <property type="match status" value="1"/>
</dbReference>
<evidence type="ECO:0000259" key="5">
    <source>
        <dbReference type="PROSITE" id="PS50043"/>
    </source>
</evidence>
<comment type="caution">
    <text evidence="6">The sequence shown here is derived from an EMBL/GenBank/DDBJ whole genome shotgun (WGS) entry which is preliminary data.</text>
</comment>
<keyword evidence="3" id="KW-0804">Transcription</keyword>
<dbReference type="CDD" id="cd06170">
    <property type="entry name" value="LuxR_C_like"/>
    <property type="match status" value="1"/>
</dbReference>
<gene>
    <name evidence="6" type="ORF">GCM10018781_64960</name>
</gene>